<feature type="domain" description="PUA" evidence="1">
    <location>
        <begin position="79"/>
        <end position="158"/>
    </location>
</feature>
<dbReference type="NCBIfam" id="TIGR00451">
    <property type="entry name" value="unchar_dom_2"/>
    <property type="match status" value="1"/>
</dbReference>
<dbReference type="PANTHER" id="PTHR22798">
    <property type="entry name" value="MCT-1 PROTEIN"/>
    <property type="match status" value="1"/>
</dbReference>
<dbReference type="SMART" id="SM00359">
    <property type="entry name" value="PUA"/>
    <property type="match status" value="1"/>
</dbReference>
<proteinExistence type="predicted"/>
<dbReference type="Pfam" id="PF09183">
    <property type="entry name" value="DUF1947"/>
    <property type="match status" value="1"/>
</dbReference>
<evidence type="ECO:0000313" key="3">
    <source>
        <dbReference type="Proteomes" id="UP000000346"/>
    </source>
</evidence>
<dbReference type="HOGENOM" id="CLU_090468_1_1_2"/>
<organism evidence="2 3">
    <name type="scientific">Acidilobus saccharovorans (strain DSM 16705 / JCM 18335 / VKM B-2471 / 345-15)</name>
    <dbReference type="NCBI Taxonomy" id="666510"/>
    <lineage>
        <taxon>Archaea</taxon>
        <taxon>Thermoproteota</taxon>
        <taxon>Thermoprotei</taxon>
        <taxon>Acidilobales</taxon>
        <taxon>Acidilobaceae</taxon>
        <taxon>Acidilobus</taxon>
    </lineage>
</organism>
<dbReference type="PANTHER" id="PTHR22798:SF0">
    <property type="entry name" value="MALIGNANT T-CELL-AMPLIFIED SEQUENCE 1"/>
    <property type="match status" value="1"/>
</dbReference>
<dbReference type="AlphaFoldDB" id="D9Q1Y3"/>
<dbReference type="eggNOG" id="arCOG00985">
    <property type="taxonomic scope" value="Archaea"/>
</dbReference>
<evidence type="ECO:0000313" key="2">
    <source>
        <dbReference type="EMBL" id="ADL19321.1"/>
    </source>
</evidence>
<dbReference type="OrthoDB" id="27972at2157"/>
<dbReference type="InterPro" id="IPR002478">
    <property type="entry name" value="PUA"/>
</dbReference>
<dbReference type="RefSeq" id="WP_013266833.1">
    <property type="nucleotide sequence ID" value="NC_014374.1"/>
</dbReference>
<dbReference type="InterPro" id="IPR022430">
    <property type="entry name" value="CHP03684"/>
</dbReference>
<gene>
    <name evidence="2" type="ordered locus">ASAC_0915</name>
</gene>
<dbReference type="PIRSF" id="PIRSF005067">
    <property type="entry name" value="Tma_RNA-bind_prd"/>
    <property type="match status" value="1"/>
</dbReference>
<dbReference type="SUPFAM" id="SSF88697">
    <property type="entry name" value="PUA domain-like"/>
    <property type="match status" value="1"/>
</dbReference>
<reference evidence="2 3" key="1">
    <citation type="journal article" date="2010" name="Appl. Environ. Microbiol.">
        <title>The genome sequence of the crenarchaeon Acidilobus saccharovorans supports a new order, Acidilobales, and suggests an important ecological role in terrestrial acidic hot springs.</title>
        <authorList>
            <person name="Mardanov A.V."/>
            <person name="Svetlitchnyi V.A."/>
            <person name="Beletsky A.V."/>
            <person name="Prokofeva M.I."/>
            <person name="Bonch-Osmolovskaya E.A."/>
            <person name="Ravin N.V."/>
            <person name="Skryabin K.G."/>
        </authorList>
    </citation>
    <scope>NUCLEOTIDE SEQUENCE [LARGE SCALE GENOMIC DNA]</scope>
    <source>
        <strain evidence="3">DSM 16705 / JCM 18335 / VKM B-2471 / 345-15</strain>
    </source>
</reference>
<evidence type="ECO:0000259" key="1">
    <source>
        <dbReference type="SMART" id="SM00359"/>
    </source>
</evidence>
<dbReference type="GeneID" id="25394706"/>
<accession>D9Q1Y3</accession>
<dbReference type="InterPro" id="IPR016437">
    <property type="entry name" value="MCT-1/Tma20"/>
</dbReference>
<dbReference type="InterPro" id="IPR015266">
    <property type="entry name" value="DUF1947"/>
</dbReference>
<dbReference type="InterPro" id="IPR036974">
    <property type="entry name" value="PUA_sf"/>
</dbReference>
<dbReference type="Gene3D" id="3.10.450.120">
    <property type="entry name" value="Pre-PUA domain, domain 1"/>
    <property type="match status" value="1"/>
</dbReference>
<dbReference type="InParanoid" id="D9Q1Y3"/>
<name>D9Q1Y3_ACIS3</name>
<protein>
    <recommendedName>
        <fullName evidence="1">PUA domain-containing protein</fullName>
    </recommendedName>
</protein>
<dbReference type="FunCoup" id="D9Q1Y3">
    <property type="interactions" value="44"/>
</dbReference>
<keyword evidence="3" id="KW-1185">Reference proteome</keyword>
<dbReference type="Gene3D" id="2.30.130.10">
    <property type="entry name" value="PUA domain"/>
    <property type="match status" value="1"/>
</dbReference>
<sequence>MPGKFSTRYKLSKKAVKQLADEAKARLGNVPVTWDDLEEARSSDYTVYFDAGLACLARVRGVLIPTLMCLLRRGFSWLPYVVVDRGASQAIGRGADLMAPGIRKVVGTFKEGDVVAIVDEQSNVPVGVGRALKDSETISQMAKEKSKGKVIENLHYPGDQLWKLIS</sequence>
<dbReference type="InterPro" id="IPR004521">
    <property type="entry name" value="Uncharacterised_CHP00451"/>
</dbReference>
<dbReference type="NCBIfam" id="TIGR03684">
    <property type="entry name" value="arCOG00985"/>
    <property type="match status" value="1"/>
</dbReference>
<dbReference type="PROSITE" id="PS50890">
    <property type="entry name" value="PUA"/>
    <property type="match status" value="1"/>
</dbReference>
<dbReference type="STRING" id="666510.ASAC_0915"/>
<dbReference type="GO" id="GO:0001731">
    <property type="term" value="P:formation of translation preinitiation complex"/>
    <property type="evidence" value="ECO:0007669"/>
    <property type="project" value="TreeGrafter"/>
</dbReference>
<dbReference type="Proteomes" id="UP000000346">
    <property type="component" value="Chromosome"/>
</dbReference>
<dbReference type="EMBL" id="CP001742">
    <property type="protein sequence ID" value="ADL19321.1"/>
    <property type="molecule type" value="Genomic_DNA"/>
</dbReference>
<dbReference type="GO" id="GO:0003723">
    <property type="term" value="F:RNA binding"/>
    <property type="evidence" value="ECO:0007669"/>
    <property type="project" value="InterPro"/>
</dbReference>
<dbReference type="InterPro" id="IPR015947">
    <property type="entry name" value="PUA-like_sf"/>
</dbReference>
<dbReference type="Pfam" id="PF01472">
    <property type="entry name" value="PUA"/>
    <property type="match status" value="1"/>
</dbReference>
<dbReference type="KEGG" id="asc:ASAC_0915"/>